<sequence length="387" mass="41101">MAHRIVVLGAGYAGLTAARRLADGFRRGDVRITLVNATPEFVERVRLHQTAAGQQIRPWPLRDSLRDTGIELLVGRVVAVDPVAREVRLDDGRTTGYDKLVYALGSTDDDSVPGVAEHALKVAGHGGAVLAGARIAELAAAKGTVAVVGGGATGIEAAAELAESHPDLRVRMLVGPELGAQFSRRGREHVQRVFDRLGIEVRAGAQVGEVRSDHLVLSGGGTVEADAALWTAGFRVSPLAAESGVECDERGRIVVDPTMRSVSHPDVYAIGDAARARSGNGTELRMSCATGLPMAMRAAKSIIAELGGATPAPMWFRYFNLCVSLGRRDALIQFLNADDSPRPAVLTGRTAVLYKEAIVRGAAWVVRRSPRLWSRQRVPAAARSHAA</sequence>
<dbReference type="SUPFAM" id="SSF51905">
    <property type="entry name" value="FAD/NAD(P)-binding domain"/>
    <property type="match status" value="1"/>
</dbReference>
<comment type="cofactor">
    <cofactor evidence="1">
        <name>FAD</name>
        <dbReference type="ChEBI" id="CHEBI:57692"/>
    </cofactor>
</comment>
<accession>A0ABN3V321</accession>
<feature type="domain" description="FAD/NAD(P)-binding" evidence="6">
    <location>
        <begin position="4"/>
        <end position="279"/>
    </location>
</feature>
<evidence type="ECO:0000313" key="7">
    <source>
        <dbReference type="EMBL" id="GAA2776413.1"/>
    </source>
</evidence>
<evidence type="ECO:0000256" key="5">
    <source>
        <dbReference type="ARBA" id="ARBA00023002"/>
    </source>
</evidence>
<keyword evidence="4" id="KW-0274">FAD</keyword>
<protein>
    <submittedName>
        <fullName evidence="7">FAD-dependent oxidoreductase</fullName>
    </submittedName>
</protein>
<evidence type="ECO:0000256" key="2">
    <source>
        <dbReference type="ARBA" id="ARBA00005272"/>
    </source>
</evidence>
<dbReference type="PRINTS" id="PR00368">
    <property type="entry name" value="FADPNR"/>
</dbReference>
<evidence type="ECO:0000256" key="4">
    <source>
        <dbReference type="ARBA" id="ARBA00022827"/>
    </source>
</evidence>
<dbReference type="Gene3D" id="3.50.50.100">
    <property type="match status" value="1"/>
</dbReference>
<name>A0ABN3V321_9PSEU</name>
<dbReference type="EMBL" id="BAAAUX010000003">
    <property type="protein sequence ID" value="GAA2776413.1"/>
    <property type="molecule type" value="Genomic_DNA"/>
</dbReference>
<evidence type="ECO:0000259" key="6">
    <source>
        <dbReference type="Pfam" id="PF07992"/>
    </source>
</evidence>
<dbReference type="PANTHER" id="PTHR42913:SF3">
    <property type="entry name" value="64 KDA MITOCHONDRIAL NADH DEHYDROGENASE (EUROFUNG)"/>
    <property type="match status" value="1"/>
</dbReference>
<dbReference type="Pfam" id="PF07992">
    <property type="entry name" value="Pyr_redox_2"/>
    <property type="match status" value="1"/>
</dbReference>
<dbReference type="InterPro" id="IPR051169">
    <property type="entry name" value="NADH-Q_oxidoreductase"/>
</dbReference>
<evidence type="ECO:0000256" key="1">
    <source>
        <dbReference type="ARBA" id="ARBA00001974"/>
    </source>
</evidence>
<evidence type="ECO:0000256" key="3">
    <source>
        <dbReference type="ARBA" id="ARBA00022630"/>
    </source>
</evidence>
<dbReference type="PRINTS" id="PR00411">
    <property type="entry name" value="PNDRDTASEI"/>
</dbReference>
<gene>
    <name evidence="7" type="ORF">GCM10010470_06090</name>
</gene>
<organism evidence="7 8">
    <name type="scientific">Saccharopolyspora taberi</name>
    <dbReference type="NCBI Taxonomy" id="60895"/>
    <lineage>
        <taxon>Bacteria</taxon>
        <taxon>Bacillati</taxon>
        <taxon>Actinomycetota</taxon>
        <taxon>Actinomycetes</taxon>
        <taxon>Pseudonocardiales</taxon>
        <taxon>Pseudonocardiaceae</taxon>
        <taxon>Saccharopolyspora</taxon>
    </lineage>
</organism>
<reference evidence="7 8" key="1">
    <citation type="journal article" date="2019" name="Int. J. Syst. Evol. Microbiol.">
        <title>The Global Catalogue of Microorganisms (GCM) 10K type strain sequencing project: providing services to taxonomists for standard genome sequencing and annotation.</title>
        <authorList>
            <consortium name="The Broad Institute Genomics Platform"/>
            <consortium name="The Broad Institute Genome Sequencing Center for Infectious Disease"/>
            <person name="Wu L."/>
            <person name="Ma J."/>
        </authorList>
    </citation>
    <scope>NUCLEOTIDE SEQUENCE [LARGE SCALE GENOMIC DNA]</scope>
    <source>
        <strain evidence="7 8">JCM 9383</strain>
    </source>
</reference>
<evidence type="ECO:0000313" key="8">
    <source>
        <dbReference type="Proteomes" id="UP001500979"/>
    </source>
</evidence>
<comment type="caution">
    <text evidence="7">The sequence shown here is derived from an EMBL/GenBank/DDBJ whole genome shotgun (WGS) entry which is preliminary data.</text>
</comment>
<proteinExistence type="inferred from homology"/>
<dbReference type="InterPro" id="IPR036188">
    <property type="entry name" value="FAD/NAD-bd_sf"/>
</dbReference>
<dbReference type="PANTHER" id="PTHR42913">
    <property type="entry name" value="APOPTOSIS-INDUCING FACTOR 1"/>
    <property type="match status" value="1"/>
</dbReference>
<keyword evidence="5" id="KW-0560">Oxidoreductase</keyword>
<comment type="similarity">
    <text evidence="2">Belongs to the NADH dehydrogenase family.</text>
</comment>
<dbReference type="Proteomes" id="UP001500979">
    <property type="component" value="Unassembled WGS sequence"/>
</dbReference>
<keyword evidence="8" id="KW-1185">Reference proteome</keyword>
<keyword evidence="3" id="KW-0285">Flavoprotein</keyword>
<dbReference type="InterPro" id="IPR023753">
    <property type="entry name" value="FAD/NAD-binding_dom"/>
</dbReference>
<dbReference type="RefSeq" id="WP_344677783.1">
    <property type="nucleotide sequence ID" value="NZ_BAAAUX010000003.1"/>
</dbReference>